<organism evidence="5 6">
    <name type="scientific">Rhizoctonia solani</name>
    <dbReference type="NCBI Taxonomy" id="456999"/>
    <lineage>
        <taxon>Eukaryota</taxon>
        <taxon>Fungi</taxon>
        <taxon>Dikarya</taxon>
        <taxon>Basidiomycota</taxon>
        <taxon>Agaricomycotina</taxon>
        <taxon>Agaricomycetes</taxon>
        <taxon>Cantharellales</taxon>
        <taxon>Ceratobasidiaceae</taxon>
        <taxon>Rhizoctonia</taxon>
    </lineage>
</organism>
<dbReference type="Pfam" id="PF12796">
    <property type="entry name" value="Ank_2"/>
    <property type="match status" value="1"/>
</dbReference>
<gene>
    <name evidence="4" type="ORF">RDB_LOCUS141880</name>
    <name evidence="5" type="ORF">RSOLAG22IIIB_12566</name>
</gene>
<dbReference type="InterPro" id="IPR050776">
    <property type="entry name" value="Ank_Repeat/CDKN_Inhibitor"/>
</dbReference>
<keyword evidence="1" id="KW-0677">Repeat</keyword>
<dbReference type="PROSITE" id="PS50088">
    <property type="entry name" value="ANK_REPEAT"/>
    <property type="match status" value="1"/>
</dbReference>
<keyword evidence="2 3" id="KW-0040">ANK repeat</keyword>
<protein>
    <submittedName>
        <fullName evidence="5">Uncharacterized protein</fullName>
    </submittedName>
</protein>
<dbReference type="PROSITE" id="PS50297">
    <property type="entry name" value="ANK_REP_REGION"/>
    <property type="match status" value="1"/>
</dbReference>
<dbReference type="InterPro" id="IPR002110">
    <property type="entry name" value="Ankyrin_rpt"/>
</dbReference>
<dbReference type="Proteomes" id="UP000044841">
    <property type="component" value="Unassembled WGS sequence"/>
</dbReference>
<dbReference type="AlphaFoldDB" id="A0A0K6GFA1"/>
<evidence type="ECO:0000313" key="4">
    <source>
        <dbReference type="EMBL" id="CAE6503077.1"/>
    </source>
</evidence>
<feature type="repeat" description="ANK" evidence="3">
    <location>
        <begin position="132"/>
        <end position="164"/>
    </location>
</feature>
<dbReference type="PANTHER" id="PTHR24201">
    <property type="entry name" value="ANK_REP_REGION DOMAIN-CONTAINING PROTEIN"/>
    <property type="match status" value="1"/>
</dbReference>
<evidence type="ECO:0000256" key="3">
    <source>
        <dbReference type="PROSITE-ProRule" id="PRU00023"/>
    </source>
</evidence>
<sequence>MFTHKDSKLDRNLMQLALRVVGQRMTGRQEEPRNIARRVVAVGEMSFNVLVTRLAQSIIEPGTGEPGPTRQDELVQFLTLLHIPDTGSRQVSTSSAQLSRSKTGHTLSHLCAMVGFDDLVSCGADPDVRDETGQMPLHSAALRGRAACVRALLQAGMDAEIANVYGTVLVNIAREHTRLEVLALLEGVDEAEAVKEDGEIKLTNPRPRRPSVPGAMYVEHPV</sequence>
<reference evidence="5 6" key="1">
    <citation type="submission" date="2015-07" db="EMBL/GenBank/DDBJ databases">
        <authorList>
            <person name="Noorani M."/>
        </authorList>
    </citation>
    <scope>NUCLEOTIDE SEQUENCE [LARGE SCALE GENOMIC DNA]</scope>
    <source>
        <strain evidence="5">BBA 69670</strain>
    </source>
</reference>
<reference evidence="4" key="2">
    <citation type="submission" date="2021-01" db="EMBL/GenBank/DDBJ databases">
        <authorList>
            <person name="Kaushik A."/>
        </authorList>
    </citation>
    <scope>NUCLEOTIDE SEQUENCE</scope>
    <source>
        <strain evidence="4">AG2-2IIIB</strain>
    </source>
</reference>
<dbReference type="InterPro" id="IPR036770">
    <property type="entry name" value="Ankyrin_rpt-contain_sf"/>
</dbReference>
<evidence type="ECO:0000313" key="5">
    <source>
        <dbReference type="EMBL" id="CUA77146.1"/>
    </source>
</evidence>
<evidence type="ECO:0000256" key="2">
    <source>
        <dbReference type="ARBA" id="ARBA00023043"/>
    </source>
</evidence>
<dbReference type="SUPFAM" id="SSF48403">
    <property type="entry name" value="Ankyrin repeat"/>
    <property type="match status" value="1"/>
</dbReference>
<dbReference type="Proteomes" id="UP000663843">
    <property type="component" value="Unassembled WGS sequence"/>
</dbReference>
<dbReference type="EMBL" id="CYGV01001779">
    <property type="protein sequence ID" value="CUA77146.1"/>
    <property type="molecule type" value="Genomic_DNA"/>
</dbReference>
<dbReference type="Gene3D" id="1.25.40.20">
    <property type="entry name" value="Ankyrin repeat-containing domain"/>
    <property type="match status" value="1"/>
</dbReference>
<proteinExistence type="predicted"/>
<evidence type="ECO:0000313" key="6">
    <source>
        <dbReference type="Proteomes" id="UP000044841"/>
    </source>
</evidence>
<evidence type="ECO:0000256" key="1">
    <source>
        <dbReference type="ARBA" id="ARBA00022737"/>
    </source>
</evidence>
<accession>A0A0K6GFA1</accession>
<keyword evidence="6" id="KW-1185">Reference proteome</keyword>
<name>A0A0K6GFA1_9AGAM</name>
<dbReference type="EMBL" id="CAJMWT010005213">
    <property type="protein sequence ID" value="CAE6503077.1"/>
    <property type="molecule type" value="Genomic_DNA"/>
</dbReference>